<proteinExistence type="predicted"/>
<dbReference type="RefSeq" id="XP_062648171.1">
    <property type="nucleotide sequence ID" value="XM_062792795.1"/>
</dbReference>
<gene>
    <name evidence="1" type="ORF">N657DRAFT_644625</name>
</gene>
<reference evidence="1" key="1">
    <citation type="journal article" date="2023" name="Mol. Phylogenet. Evol.">
        <title>Genome-scale phylogeny and comparative genomics of the fungal order Sordariales.</title>
        <authorList>
            <person name="Hensen N."/>
            <person name="Bonometti L."/>
            <person name="Westerberg I."/>
            <person name="Brannstrom I.O."/>
            <person name="Guillou S."/>
            <person name="Cros-Aarteil S."/>
            <person name="Calhoun S."/>
            <person name="Haridas S."/>
            <person name="Kuo A."/>
            <person name="Mondo S."/>
            <person name="Pangilinan J."/>
            <person name="Riley R."/>
            <person name="LaButti K."/>
            <person name="Andreopoulos B."/>
            <person name="Lipzen A."/>
            <person name="Chen C."/>
            <person name="Yan M."/>
            <person name="Daum C."/>
            <person name="Ng V."/>
            <person name="Clum A."/>
            <person name="Steindorff A."/>
            <person name="Ohm R.A."/>
            <person name="Martin F."/>
            <person name="Silar P."/>
            <person name="Natvig D.O."/>
            <person name="Lalanne C."/>
            <person name="Gautier V."/>
            <person name="Ament-Velasquez S.L."/>
            <person name="Kruys A."/>
            <person name="Hutchinson M.I."/>
            <person name="Powell A.J."/>
            <person name="Barry K."/>
            <person name="Miller A.N."/>
            <person name="Grigoriev I.V."/>
            <person name="Debuchy R."/>
            <person name="Gladieux P."/>
            <person name="Hiltunen Thoren M."/>
            <person name="Johannesson H."/>
        </authorList>
    </citation>
    <scope>NUCLEOTIDE SEQUENCE</scope>
    <source>
        <strain evidence="1">CBS 731.68</strain>
    </source>
</reference>
<reference evidence="1" key="2">
    <citation type="submission" date="2023-05" db="EMBL/GenBank/DDBJ databases">
        <authorList>
            <consortium name="Lawrence Berkeley National Laboratory"/>
            <person name="Steindorff A."/>
            <person name="Hensen N."/>
            <person name="Bonometti L."/>
            <person name="Westerberg I."/>
            <person name="Brannstrom I.O."/>
            <person name="Guillou S."/>
            <person name="Cros-Aarteil S."/>
            <person name="Calhoun S."/>
            <person name="Haridas S."/>
            <person name="Kuo A."/>
            <person name="Mondo S."/>
            <person name="Pangilinan J."/>
            <person name="Riley R."/>
            <person name="Labutti K."/>
            <person name="Andreopoulos B."/>
            <person name="Lipzen A."/>
            <person name="Chen C."/>
            <person name="Yanf M."/>
            <person name="Daum C."/>
            <person name="Ng V."/>
            <person name="Clum A."/>
            <person name="Ohm R."/>
            <person name="Martin F."/>
            <person name="Silar P."/>
            <person name="Natvig D."/>
            <person name="Lalanne C."/>
            <person name="Gautier V."/>
            <person name="Ament-Velasquez S.L."/>
            <person name="Kruys A."/>
            <person name="Hutchinson M.I."/>
            <person name="Powell A.J."/>
            <person name="Barry K."/>
            <person name="Miller A.N."/>
            <person name="Grigoriev I.V."/>
            <person name="Debuchy R."/>
            <person name="Gladieux P."/>
            <person name="Thoren M.H."/>
            <person name="Johannesson H."/>
        </authorList>
    </citation>
    <scope>NUCLEOTIDE SEQUENCE</scope>
    <source>
        <strain evidence="1">CBS 731.68</strain>
    </source>
</reference>
<evidence type="ECO:0000313" key="2">
    <source>
        <dbReference type="Proteomes" id="UP001302602"/>
    </source>
</evidence>
<dbReference type="Proteomes" id="UP001302602">
    <property type="component" value="Unassembled WGS sequence"/>
</dbReference>
<dbReference type="AlphaFoldDB" id="A0AAN6Z3N0"/>
<dbReference type="GeneID" id="87829564"/>
<protein>
    <submittedName>
        <fullName evidence="1">Uncharacterized protein</fullName>
    </submittedName>
</protein>
<evidence type="ECO:0000313" key="1">
    <source>
        <dbReference type="EMBL" id="KAK4124400.1"/>
    </source>
</evidence>
<organism evidence="1 2">
    <name type="scientific">Parathielavia appendiculata</name>
    <dbReference type="NCBI Taxonomy" id="2587402"/>
    <lineage>
        <taxon>Eukaryota</taxon>
        <taxon>Fungi</taxon>
        <taxon>Dikarya</taxon>
        <taxon>Ascomycota</taxon>
        <taxon>Pezizomycotina</taxon>
        <taxon>Sordariomycetes</taxon>
        <taxon>Sordariomycetidae</taxon>
        <taxon>Sordariales</taxon>
        <taxon>Chaetomiaceae</taxon>
        <taxon>Parathielavia</taxon>
    </lineage>
</organism>
<name>A0AAN6Z3N0_9PEZI</name>
<comment type="caution">
    <text evidence="1">The sequence shown here is derived from an EMBL/GenBank/DDBJ whole genome shotgun (WGS) entry which is preliminary data.</text>
</comment>
<accession>A0AAN6Z3N0</accession>
<sequence>MPLVVSLVQQFPLSTPPVVSLAQQLRLQMPPPPPPPVSVGLQPQYQWEDWVLGLVSRIRHEPVGYHSDPLETGTGQKWKLEEPELPGHGTCFVIRGVCCFGIIITDQNGGVDRFLDNIGHQEKYRGFSREELKLKWLVSQGRFS</sequence>
<keyword evidence="2" id="KW-1185">Reference proteome</keyword>
<dbReference type="EMBL" id="MU853227">
    <property type="protein sequence ID" value="KAK4124400.1"/>
    <property type="molecule type" value="Genomic_DNA"/>
</dbReference>